<sequence length="411" mass="46097">MYAKCNQIVDARKMFDEMPEKNVVSWSGLIYGYSQVGEDEEALRLFKQAIVANLEVNDFTFSSVVRVCGHLTLLELGSQIHSLCIKTSFDSSCFVGSALVSLYSKCGLIRQCYRVFEEMPDRNLGAWNSMIIACAQHAHTKQAFEIFSEMNLKGHKPNFITFLSVLYACSHAGLVKEGEMYFKMMREYGIEAGPQHYACMVDLFGRAGKIPEAVDLISKMPVEPTESVWGALLTGCRIHGDTETAVLAADKLLELGSMTSGMHMLLSNAYAAAGKWVEAARARKAMRDLGVRKETGLSWVEEGNRVHTFASNDRSHPMTEEIYRKLEELKEKMEKEGYVADTSFVLRDLGSQEKKQVIGYHSERLAVAFALLTFPPGRPIRVMKNLRQNGGLRSSSLDEQHTIERTLVFDV</sequence>
<gene>
    <name evidence="4" type="ORF">H6P81_009407</name>
</gene>
<dbReference type="PANTHER" id="PTHR47926">
    <property type="entry name" value="PENTATRICOPEPTIDE REPEAT-CONTAINING PROTEIN"/>
    <property type="match status" value="1"/>
</dbReference>
<evidence type="ECO:0000313" key="4">
    <source>
        <dbReference type="EMBL" id="KAG9449442.1"/>
    </source>
</evidence>
<feature type="repeat" description="PPR" evidence="2">
    <location>
        <begin position="22"/>
        <end position="56"/>
    </location>
</feature>
<evidence type="ECO:0000313" key="5">
    <source>
        <dbReference type="Proteomes" id="UP000825729"/>
    </source>
</evidence>
<dbReference type="NCBIfam" id="TIGR00756">
    <property type="entry name" value="PPR"/>
    <property type="match status" value="3"/>
</dbReference>
<protein>
    <recommendedName>
        <fullName evidence="3">DYW domain-containing protein</fullName>
    </recommendedName>
</protein>
<dbReference type="Pfam" id="PF20430">
    <property type="entry name" value="Eplus_motif"/>
    <property type="match status" value="1"/>
</dbReference>
<evidence type="ECO:0000256" key="2">
    <source>
        <dbReference type="PROSITE-ProRule" id="PRU00708"/>
    </source>
</evidence>
<dbReference type="Pfam" id="PF13041">
    <property type="entry name" value="PPR_2"/>
    <property type="match status" value="1"/>
</dbReference>
<dbReference type="Pfam" id="PF20431">
    <property type="entry name" value="E_motif"/>
    <property type="match status" value="1"/>
</dbReference>
<dbReference type="InterPro" id="IPR002885">
    <property type="entry name" value="PPR_rpt"/>
</dbReference>
<keyword evidence="1" id="KW-0677">Repeat</keyword>
<accession>A0AAV7EP98</accession>
<dbReference type="GO" id="GO:0008270">
    <property type="term" value="F:zinc ion binding"/>
    <property type="evidence" value="ECO:0007669"/>
    <property type="project" value="InterPro"/>
</dbReference>
<dbReference type="Proteomes" id="UP000825729">
    <property type="component" value="Unassembled WGS sequence"/>
</dbReference>
<dbReference type="Gene3D" id="1.25.40.10">
    <property type="entry name" value="Tetratricopeptide repeat domain"/>
    <property type="match status" value="2"/>
</dbReference>
<dbReference type="InterPro" id="IPR046848">
    <property type="entry name" value="E_motif"/>
</dbReference>
<feature type="domain" description="DYW" evidence="3">
    <location>
        <begin position="337"/>
        <end position="388"/>
    </location>
</feature>
<dbReference type="InterPro" id="IPR046849">
    <property type="entry name" value="E2_motif"/>
</dbReference>
<feature type="repeat" description="PPR" evidence="2">
    <location>
        <begin position="158"/>
        <end position="192"/>
    </location>
</feature>
<dbReference type="PROSITE" id="PS51375">
    <property type="entry name" value="PPR"/>
    <property type="match status" value="3"/>
</dbReference>
<proteinExistence type="predicted"/>
<dbReference type="PANTHER" id="PTHR47926:SF351">
    <property type="entry name" value="MITOCHONDRIAL RNAEDITING FACTOR 1"/>
    <property type="match status" value="1"/>
</dbReference>
<dbReference type="InterPro" id="IPR032867">
    <property type="entry name" value="DYW_dom"/>
</dbReference>
<evidence type="ECO:0000259" key="3">
    <source>
        <dbReference type="Pfam" id="PF14432"/>
    </source>
</evidence>
<comment type="caution">
    <text evidence="4">The sequence shown here is derived from an EMBL/GenBank/DDBJ whole genome shotgun (WGS) entry which is preliminary data.</text>
</comment>
<feature type="repeat" description="PPR" evidence="2">
    <location>
        <begin position="123"/>
        <end position="157"/>
    </location>
</feature>
<dbReference type="GO" id="GO:0009451">
    <property type="term" value="P:RNA modification"/>
    <property type="evidence" value="ECO:0007669"/>
    <property type="project" value="InterPro"/>
</dbReference>
<dbReference type="FunFam" id="1.25.40.10:FF:000407">
    <property type="entry name" value="Putative pentatricopeptide repeat-containing protein"/>
    <property type="match status" value="1"/>
</dbReference>
<reference evidence="4 5" key="1">
    <citation type="submission" date="2021-07" db="EMBL/GenBank/DDBJ databases">
        <title>The Aristolochia fimbriata genome: insights into angiosperm evolution, floral development and chemical biosynthesis.</title>
        <authorList>
            <person name="Jiao Y."/>
        </authorList>
    </citation>
    <scope>NUCLEOTIDE SEQUENCE [LARGE SCALE GENOMIC DNA]</scope>
    <source>
        <strain evidence="4">IBCAS-2021</strain>
        <tissue evidence="4">Leaf</tissue>
    </source>
</reference>
<keyword evidence="5" id="KW-1185">Reference proteome</keyword>
<dbReference type="GO" id="GO:0003723">
    <property type="term" value="F:RNA binding"/>
    <property type="evidence" value="ECO:0007669"/>
    <property type="project" value="InterPro"/>
</dbReference>
<dbReference type="EMBL" id="JAINDJ010000004">
    <property type="protein sequence ID" value="KAG9449442.1"/>
    <property type="molecule type" value="Genomic_DNA"/>
</dbReference>
<dbReference type="Pfam" id="PF14432">
    <property type="entry name" value="DYW_deaminase"/>
    <property type="match status" value="1"/>
</dbReference>
<dbReference type="InterPro" id="IPR011990">
    <property type="entry name" value="TPR-like_helical_dom_sf"/>
</dbReference>
<organism evidence="4 5">
    <name type="scientific">Aristolochia fimbriata</name>
    <name type="common">White veined hardy Dutchman's pipe vine</name>
    <dbReference type="NCBI Taxonomy" id="158543"/>
    <lineage>
        <taxon>Eukaryota</taxon>
        <taxon>Viridiplantae</taxon>
        <taxon>Streptophyta</taxon>
        <taxon>Embryophyta</taxon>
        <taxon>Tracheophyta</taxon>
        <taxon>Spermatophyta</taxon>
        <taxon>Magnoliopsida</taxon>
        <taxon>Magnoliidae</taxon>
        <taxon>Piperales</taxon>
        <taxon>Aristolochiaceae</taxon>
        <taxon>Aristolochia</taxon>
    </lineage>
</organism>
<name>A0AAV7EP98_ARIFI</name>
<evidence type="ECO:0000256" key="1">
    <source>
        <dbReference type="ARBA" id="ARBA00022737"/>
    </source>
</evidence>
<dbReference type="Pfam" id="PF01535">
    <property type="entry name" value="PPR"/>
    <property type="match status" value="3"/>
</dbReference>
<dbReference type="AlphaFoldDB" id="A0AAV7EP98"/>
<dbReference type="InterPro" id="IPR046960">
    <property type="entry name" value="PPR_At4g14850-like_plant"/>
</dbReference>